<dbReference type="InterPro" id="IPR036397">
    <property type="entry name" value="RNaseH_sf"/>
</dbReference>
<dbReference type="InterPro" id="IPR012337">
    <property type="entry name" value="RNaseH-like_sf"/>
</dbReference>
<dbReference type="GO" id="GO:0003676">
    <property type="term" value="F:nucleic acid binding"/>
    <property type="evidence" value="ECO:0007669"/>
    <property type="project" value="InterPro"/>
</dbReference>
<sequence>MLKKTFRDRFFPREKKEDKAVEFITLRQGEARDKRNSKEAKKARSFDGSFPKGRLEIEDKPRFKKQGEQETSPDMVTGKLIVFSIDVYASLDPGATFSFFTPLVAKKLDNLPDILHEPFIVSNLMVRVRDLHFKILPIESVPIVREFSEFFPNDLPGIPPQRKIDTGINLLPDKNPIYIPPYWMDPAELKKLKSHIKDLLDKGFTRPSISSWRSPVDPRKNEAVKNWPRPLTSNDIRSFLGLSGYYRRLTKSTNCIPVKSTYSAKDYARIFIAKIVCLHGIPLYIVSDWGAYFTSLFWRSFHKGLASKKCISDPEYDLPTEGLAVNDLLSYE</sequence>
<dbReference type="Gene3D" id="3.10.10.10">
    <property type="entry name" value="HIV Type 1 Reverse Transcriptase, subunit A, domain 1"/>
    <property type="match status" value="1"/>
</dbReference>
<organism evidence="2">
    <name type="scientific">Solanum chilense</name>
    <name type="common">Tomato</name>
    <name type="synonym">Lycopersicon chilense</name>
    <dbReference type="NCBI Taxonomy" id="4083"/>
    <lineage>
        <taxon>Eukaryota</taxon>
        <taxon>Viridiplantae</taxon>
        <taxon>Streptophyta</taxon>
        <taxon>Embryophyta</taxon>
        <taxon>Tracheophyta</taxon>
        <taxon>Spermatophyta</taxon>
        <taxon>Magnoliopsida</taxon>
        <taxon>eudicotyledons</taxon>
        <taxon>Gunneridae</taxon>
        <taxon>Pentapetalae</taxon>
        <taxon>asterids</taxon>
        <taxon>lamiids</taxon>
        <taxon>Solanales</taxon>
        <taxon>Solanaceae</taxon>
        <taxon>Solanoideae</taxon>
        <taxon>Solaneae</taxon>
        <taxon>Solanum</taxon>
        <taxon>Solanum subgen. Lycopersicon</taxon>
    </lineage>
</organism>
<protein>
    <recommendedName>
        <fullName evidence="3">Integrase catalytic domain-containing protein</fullName>
    </recommendedName>
</protein>
<dbReference type="InterPro" id="IPR043502">
    <property type="entry name" value="DNA/RNA_pol_sf"/>
</dbReference>
<dbReference type="PANTHER" id="PTHR37984:SF5">
    <property type="entry name" value="PROTEIN NYNRIN-LIKE"/>
    <property type="match status" value="1"/>
</dbReference>
<dbReference type="Gene3D" id="3.30.420.10">
    <property type="entry name" value="Ribonuclease H-like superfamily/Ribonuclease H"/>
    <property type="match status" value="1"/>
</dbReference>
<feature type="region of interest" description="Disordered" evidence="1">
    <location>
        <begin position="31"/>
        <end position="71"/>
    </location>
</feature>
<name>A0A6N2BZD7_SOLCI</name>
<gene>
    <name evidence="2" type="ORF">EJD97_001110</name>
</gene>
<evidence type="ECO:0000256" key="1">
    <source>
        <dbReference type="SAM" id="MobiDB-lite"/>
    </source>
</evidence>
<dbReference type="EMBL" id="RXGB01001106">
    <property type="protein sequence ID" value="TMX00265.1"/>
    <property type="molecule type" value="Genomic_DNA"/>
</dbReference>
<evidence type="ECO:0008006" key="3">
    <source>
        <dbReference type="Google" id="ProtNLM"/>
    </source>
</evidence>
<accession>A0A6N2BZD7</accession>
<dbReference type="SUPFAM" id="SSF56672">
    <property type="entry name" value="DNA/RNA polymerases"/>
    <property type="match status" value="1"/>
</dbReference>
<feature type="compositionally biased region" description="Basic and acidic residues" evidence="1">
    <location>
        <begin position="31"/>
        <end position="45"/>
    </location>
</feature>
<dbReference type="PANTHER" id="PTHR37984">
    <property type="entry name" value="PROTEIN CBG26694"/>
    <property type="match status" value="1"/>
</dbReference>
<dbReference type="SUPFAM" id="SSF53098">
    <property type="entry name" value="Ribonuclease H-like"/>
    <property type="match status" value="1"/>
</dbReference>
<feature type="compositionally biased region" description="Basic and acidic residues" evidence="1">
    <location>
        <begin position="53"/>
        <end position="68"/>
    </location>
</feature>
<evidence type="ECO:0000313" key="2">
    <source>
        <dbReference type="EMBL" id="TMX00265.1"/>
    </source>
</evidence>
<dbReference type="AlphaFoldDB" id="A0A6N2BZD7"/>
<comment type="caution">
    <text evidence="2">The sequence shown here is derived from an EMBL/GenBank/DDBJ whole genome shotgun (WGS) entry which is preliminary data.</text>
</comment>
<reference evidence="2" key="1">
    <citation type="submission" date="2019-05" db="EMBL/GenBank/DDBJ databases">
        <title>The de novo reference genome and transcriptome assemblies of the wild tomato species Solanum chilense.</title>
        <authorList>
            <person name="Stam R."/>
            <person name="Nosenko T."/>
            <person name="Hoerger A.C."/>
            <person name="Stephan W."/>
            <person name="Seidel M.A."/>
            <person name="Kuhn J.M.M."/>
            <person name="Haberer G."/>
            <person name="Tellier A."/>
        </authorList>
    </citation>
    <scope>NUCLEOTIDE SEQUENCE</scope>
    <source>
        <tissue evidence="2">Mature leaves</tissue>
    </source>
</reference>
<dbReference type="InterPro" id="IPR050951">
    <property type="entry name" value="Retrovirus_Pol_polyprotein"/>
</dbReference>
<proteinExistence type="predicted"/>